<dbReference type="GO" id="GO:0032259">
    <property type="term" value="P:methylation"/>
    <property type="evidence" value="ECO:0007669"/>
    <property type="project" value="UniProtKB-KW"/>
</dbReference>
<dbReference type="Gene3D" id="3.30.720.110">
    <property type="match status" value="1"/>
</dbReference>
<feature type="domain" description="PhnB-like" evidence="1">
    <location>
        <begin position="2"/>
        <end position="130"/>
    </location>
</feature>
<gene>
    <name evidence="2" type="ORF">SAMN04488556_3629</name>
</gene>
<dbReference type="CDD" id="cd06588">
    <property type="entry name" value="PhnB_like"/>
    <property type="match status" value="2"/>
</dbReference>
<dbReference type="Proteomes" id="UP000199199">
    <property type="component" value="Unassembled WGS sequence"/>
</dbReference>
<dbReference type="InterPro" id="IPR029068">
    <property type="entry name" value="Glyas_Bleomycin-R_OHBP_Dase"/>
</dbReference>
<proteinExistence type="predicted"/>
<dbReference type="Gene3D" id="3.30.720.100">
    <property type="match status" value="1"/>
</dbReference>
<dbReference type="EMBL" id="FOZS01000004">
    <property type="protein sequence ID" value="SFS97644.1"/>
    <property type="molecule type" value="Genomic_DNA"/>
</dbReference>
<keyword evidence="3" id="KW-1185">Reference proteome</keyword>
<dbReference type="SUPFAM" id="SSF54593">
    <property type="entry name" value="Glyoxalase/Bleomycin resistance protein/Dihydroxybiphenyl dioxygenase"/>
    <property type="match status" value="2"/>
</dbReference>
<name>A0A1I6U8A0_9EURY</name>
<evidence type="ECO:0000313" key="2">
    <source>
        <dbReference type="EMBL" id="SFS97644.1"/>
    </source>
</evidence>
<dbReference type="AlphaFoldDB" id="A0A1I6U8A0"/>
<dbReference type="GO" id="GO:0008168">
    <property type="term" value="F:methyltransferase activity"/>
    <property type="evidence" value="ECO:0007669"/>
    <property type="project" value="UniProtKB-KW"/>
</dbReference>
<dbReference type="OrthoDB" id="7844at2157"/>
<feature type="domain" description="PhnB-like" evidence="1">
    <location>
        <begin position="139"/>
        <end position="260"/>
    </location>
</feature>
<evidence type="ECO:0000259" key="1">
    <source>
        <dbReference type="Pfam" id="PF06983"/>
    </source>
</evidence>
<keyword evidence="2" id="KW-0489">Methyltransferase</keyword>
<protein>
    <submittedName>
        <fullName evidence="2">Glyoxalase superfamily enzyme, possibly 3-demethylubiquinone-9 3-methyltransferase</fullName>
    </submittedName>
</protein>
<dbReference type="RefSeq" id="WP_092906700.1">
    <property type="nucleotide sequence ID" value="NZ_FOZS01000004.1"/>
</dbReference>
<keyword evidence="2" id="KW-0808">Transferase</keyword>
<dbReference type="PANTHER" id="PTHR33990">
    <property type="entry name" value="PROTEIN YJDN-RELATED"/>
    <property type="match status" value="1"/>
</dbReference>
<dbReference type="Gene3D" id="3.10.180.10">
    <property type="entry name" value="2,3-Dihydroxybiphenyl 1,2-Dioxygenase, domain 1"/>
    <property type="match status" value="1"/>
</dbReference>
<evidence type="ECO:0000313" key="3">
    <source>
        <dbReference type="Proteomes" id="UP000199199"/>
    </source>
</evidence>
<accession>A0A1I6U8A0</accession>
<organism evidence="2 3">
    <name type="scientific">Halostagnicola kamekurae</name>
    <dbReference type="NCBI Taxonomy" id="619731"/>
    <lineage>
        <taxon>Archaea</taxon>
        <taxon>Methanobacteriati</taxon>
        <taxon>Methanobacteriota</taxon>
        <taxon>Stenosarchaea group</taxon>
        <taxon>Halobacteria</taxon>
        <taxon>Halobacteriales</taxon>
        <taxon>Natrialbaceae</taxon>
        <taxon>Halostagnicola</taxon>
    </lineage>
</organism>
<sequence>MQKITPTLWFDDDAADAVDRYTTIFEDASTGSVGRYDEASAAASGRPEGSVMTIEFELEGRSFVALNGGPEFEFNPSISFIVNCPTAEAVDELWTELAADGETLMSLGSYPFSDRYGWVTDEFGVSWQLIHAPDVPERKLVPSLLFAGERCGQAEAAMAFYTSAFDDAEINEIARYGADQEPDEEGTVTFAEFTLAGQRFAAMDSTRAHDSAFNEAISFAVDCTDQEEVDYYWDALTADGGAEGQCGWLTDKYGVSWQVVPAGLTELLRDEDTARATRVTEAMLRMRKLDLEELRNVHAGTTGEEADV</sequence>
<dbReference type="Pfam" id="PF06983">
    <property type="entry name" value="3-dmu-9_3-mt"/>
    <property type="match status" value="2"/>
</dbReference>
<keyword evidence="2" id="KW-0830">Ubiquinone</keyword>
<dbReference type="InterPro" id="IPR028973">
    <property type="entry name" value="PhnB-like"/>
</dbReference>
<reference evidence="3" key="1">
    <citation type="submission" date="2016-10" db="EMBL/GenBank/DDBJ databases">
        <authorList>
            <person name="Varghese N."/>
            <person name="Submissions S."/>
        </authorList>
    </citation>
    <scope>NUCLEOTIDE SEQUENCE [LARGE SCALE GENOMIC DNA]</scope>
    <source>
        <strain evidence="3">DSM 22427</strain>
    </source>
</reference>